<comment type="subcellular location">
    <subcellularLocation>
        <location evidence="1">Membrane</location>
        <topology evidence="1">Multi-pass membrane protein</topology>
    </subcellularLocation>
</comment>
<evidence type="ECO:0000256" key="8">
    <source>
        <dbReference type="ARBA" id="ARBA00023136"/>
    </source>
</evidence>
<evidence type="ECO:0000313" key="12">
    <source>
        <dbReference type="EMBL" id="OAD80727.1"/>
    </source>
</evidence>
<evidence type="ECO:0000256" key="3">
    <source>
        <dbReference type="ARBA" id="ARBA00022448"/>
    </source>
</evidence>
<evidence type="ECO:0000256" key="2">
    <source>
        <dbReference type="ARBA" id="ARBA00009749"/>
    </source>
</evidence>
<dbReference type="InParanoid" id="A0A167R314"/>
<dbReference type="Proteomes" id="UP000077315">
    <property type="component" value="Unassembled WGS sequence"/>
</dbReference>
<feature type="domain" description="SLC41A/MgtE integral membrane" evidence="11">
    <location>
        <begin position="126"/>
        <end position="262"/>
    </location>
</feature>
<keyword evidence="5" id="KW-0460">Magnesium</keyword>
<evidence type="ECO:0000256" key="7">
    <source>
        <dbReference type="ARBA" id="ARBA00023065"/>
    </source>
</evidence>
<accession>A0A167R314</accession>
<dbReference type="Pfam" id="PF01769">
    <property type="entry name" value="MgtE"/>
    <property type="match status" value="2"/>
</dbReference>
<feature type="transmembrane region" description="Helical" evidence="10">
    <location>
        <begin position="373"/>
        <end position="394"/>
    </location>
</feature>
<sequence length="479" mass="53153">MKDNNEYIELSKTGSDDEQDEPPDICHKSCCHGDEHLTQLNHGQLMSLTNDGSSTSTLLENAFPRDYDTPENERKKTKKEIAKDLACQALPSLIISVVGFIIAGVWMDQFQHWDVFLKTSELFILVPILLNLKGNLEMNLAARLSTSANLGDLDPGPTRWPLLFGNLALLQVQALVAGAIAGIASFGLGLITKPGSSTSYYESMYMTSSSMISASFSGTILGVFMCALILMCRKFDIDPDNIACPLVSSLGDIVTLVLLSGCAVLLERHMNTLLNTFIFFLMLSFLPVFGYLVWRNKHVKDLLFTGWSPIIFAMLISSLAGILLEKYVEEYKGVALLTPVLIGLAGNLGSIYASRISTCLHSDTIESYRVVEWTLLGMNMPVQTVFLLIIWAFSMGQLHYNAWFFFSYFCISMCCTWTCLKIGKFMTLAFWKMGYDPDNYVIPYLTASIDVIGTVLLVLTFSWLTSSGANDMKTIPTEP</sequence>
<gene>
    <name evidence="12" type="ORF">PHYBLDRAFT_178729</name>
</gene>
<dbReference type="InterPro" id="IPR006667">
    <property type="entry name" value="SLC41_membr_dom"/>
</dbReference>
<dbReference type="PANTHER" id="PTHR16228">
    <property type="entry name" value="DIVALENT CATION TRANSPORTER SOLUTE CARRIER FAMILY 41"/>
    <property type="match status" value="1"/>
</dbReference>
<keyword evidence="8 10" id="KW-0472">Membrane</keyword>
<evidence type="ECO:0000256" key="5">
    <source>
        <dbReference type="ARBA" id="ARBA00022842"/>
    </source>
</evidence>
<dbReference type="FunFam" id="1.10.357.20:FF:000001">
    <property type="entry name" value="Solute carrier family 41 member 2"/>
    <property type="match status" value="1"/>
</dbReference>
<feature type="transmembrane region" description="Helical" evidence="10">
    <location>
        <begin position="242"/>
        <end position="266"/>
    </location>
</feature>
<evidence type="ECO:0000256" key="10">
    <source>
        <dbReference type="SAM" id="Phobius"/>
    </source>
</evidence>
<keyword evidence="4 10" id="KW-0812">Transmembrane</keyword>
<dbReference type="AlphaFoldDB" id="A0A167R314"/>
<dbReference type="PANTHER" id="PTHR16228:SF7">
    <property type="entry name" value="SLC41A_MGTE INTEGRAL MEMBRANE DOMAIN-CONTAINING PROTEIN"/>
    <property type="match status" value="1"/>
</dbReference>
<feature type="transmembrane region" description="Helical" evidence="10">
    <location>
        <begin position="167"/>
        <end position="191"/>
    </location>
</feature>
<evidence type="ECO:0000313" key="13">
    <source>
        <dbReference type="Proteomes" id="UP000077315"/>
    </source>
</evidence>
<evidence type="ECO:0000259" key="11">
    <source>
        <dbReference type="Pfam" id="PF01769"/>
    </source>
</evidence>
<feature type="transmembrane region" description="Helical" evidence="10">
    <location>
        <begin position="400"/>
        <end position="420"/>
    </location>
</feature>
<keyword evidence="3" id="KW-0813">Transport</keyword>
<evidence type="ECO:0000256" key="1">
    <source>
        <dbReference type="ARBA" id="ARBA00004141"/>
    </source>
</evidence>
<dbReference type="InterPro" id="IPR045349">
    <property type="entry name" value="SLC41A1-3"/>
</dbReference>
<keyword evidence="13" id="KW-1185">Reference proteome</keyword>
<dbReference type="GeneID" id="28998943"/>
<dbReference type="InterPro" id="IPR036739">
    <property type="entry name" value="SLC41_membr_dom_sf"/>
</dbReference>
<dbReference type="GO" id="GO:0008324">
    <property type="term" value="F:monoatomic cation transmembrane transporter activity"/>
    <property type="evidence" value="ECO:0007669"/>
    <property type="project" value="InterPro"/>
</dbReference>
<feature type="transmembrane region" description="Helical" evidence="10">
    <location>
        <begin position="441"/>
        <end position="464"/>
    </location>
</feature>
<feature type="region of interest" description="Disordered" evidence="9">
    <location>
        <begin position="1"/>
        <end position="23"/>
    </location>
</feature>
<evidence type="ECO:0000256" key="4">
    <source>
        <dbReference type="ARBA" id="ARBA00022692"/>
    </source>
</evidence>
<dbReference type="EMBL" id="KV440971">
    <property type="protein sequence ID" value="OAD80727.1"/>
    <property type="molecule type" value="Genomic_DNA"/>
</dbReference>
<feature type="transmembrane region" description="Helical" evidence="10">
    <location>
        <begin position="211"/>
        <end position="230"/>
    </location>
</feature>
<feature type="domain" description="SLC41A/MgtE integral membrane" evidence="11">
    <location>
        <begin position="338"/>
        <end position="459"/>
    </location>
</feature>
<feature type="transmembrane region" description="Helical" evidence="10">
    <location>
        <begin position="306"/>
        <end position="324"/>
    </location>
</feature>
<name>A0A167R314_PHYB8</name>
<dbReference type="SUPFAM" id="SSF161093">
    <property type="entry name" value="MgtE membrane domain-like"/>
    <property type="match status" value="2"/>
</dbReference>
<dbReference type="Gene3D" id="1.10.357.20">
    <property type="entry name" value="SLC41 divalent cation transporters, integral membrane domain"/>
    <property type="match status" value="2"/>
</dbReference>
<evidence type="ECO:0000256" key="6">
    <source>
        <dbReference type="ARBA" id="ARBA00022989"/>
    </source>
</evidence>
<dbReference type="GO" id="GO:0005886">
    <property type="term" value="C:plasma membrane"/>
    <property type="evidence" value="ECO:0007669"/>
    <property type="project" value="TreeGrafter"/>
</dbReference>
<feature type="transmembrane region" description="Helical" evidence="10">
    <location>
        <begin position="272"/>
        <end position="294"/>
    </location>
</feature>
<proteinExistence type="inferred from homology"/>
<dbReference type="VEuPathDB" id="FungiDB:PHYBLDRAFT_178729"/>
<evidence type="ECO:0000256" key="9">
    <source>
        <dbReference type="SAM" id="MobiDB-lite"/>
    </source>
</evidence>
<dbReference type="RefSeq" id="XP_018298767.1">
    <property type="nucleotide sequence ID" value="XM_018438037.1"/>
</dbReference>
<protein>
    <recommendedName>
        <fullName evidence="11">SLC41A/MgtE integral membrane domain-containing protein</fullName>
    </recommendedName>
</protein>
<reference evidence="13" key="1">
    <citation type="submission" date="2015-06" db="EMBL/GenBank/DDBJ databases">
        <title>Expansion of signal transduction pathways in fungi by whole-genome duplication.</title>
        <authorList>
            <consortium name="DOE Joint Genome Institute"/>
            <person name="Corrochano L.M."/>
            <person name="Kuo A."/>
            <person name="Marcet-Houben M."/>
            <person name="Polaino S."/>
            <person name="Salamov A."/>
            <person name="Villalobos J.M."/>
            <person name="Alvarez M.I."/>
            <person name="Avalos J."/>
            <person name="Benito E.P."/>
            <person name="Benoit I."/>
            <person name="Burger G."/>
            <person name="Camino L.P."/>
            <person name="Canovas D."/>
            <person name="Cerda-Olmedo E."/>
            <person name="Cheng J.-F."/>
            <person name="Dominguez A."/>
            <person name="Elias M."/>
            <person name="Eslava A.P."/>
            <person name="Glaser F."/>
            <person name="Grimwood J."/>
            <person name="Gutierrez G."/>
            <person name="Heitman J."/>
            <person name="Henrissat B."/>
            <person name="Iturriaga E.A."/>
            <person name="Lang B.F."/>
            <person name="Lavin J.L."/>
            <person name="Lee S."/>
            <person name="Li W."/>
            <person name="Lindquist E."/>
            <person name="Lopez-Garcia S."/>
            <person name="Luque E.M."/>
            <person name="Marcos A.T."/>
            <person name="Martin J."/>
            <person name="McCluskey K."/>
            <person name="Medina H.R."/>
            <person name="Miralles-Duran A."/>
            <person name="Miyazaki A."/>
            <person name="Munoz-Torres E."/>
            <person name="Oguiza J.A."/>
            <person name="Ohm R."/>
            <person name="Olmedo M."/>
            <person name="Orejas M."/>
            <person name="Ortiz-Castellanos L."/>
            <person name="Pisabarro A.G."/>
            <person name="Rodriguez-Romero J."/>
            <person name="Ruiz-Herrera J."/>
            <person name="Ruiz-Vazquez R."/>
            <person name="Sanz C."/>
            <person name="Schackwitz W."/>
            <person name="Schmutz J."/>
            <person name="Shahriari M."/>
            <person name="Shelest E."/>
            <person name="Silva-Franco F."/>
            <person name="Soanes D."/>
            <person name="Syed K."/>
            <person name="Tagua V.G."/>
            <person name="Talbot N.J."/>
            <person name="Thon M."/>
            <person name="De vries R.P."/>
            <person name="Wiebenga A."/>
            <person name="Yadav J.S."/>
            <person name="Braun E.L."/>
            <person name="Baker S."/>
            <person name="Garre V."/>
            <person name="Horwitz B."/>
            <person name="Torres-Martinez S."/>
            <person name="Idnurm A."/>
            <person name="Herrera-Estrella A."/>
            <person name="Gabaldon T."/>
            <person name="Grigoriev I.V."/>
        </authorList>
    </citation>
    <scope>NUCLEOTIDE SEQUENCE [LARGE SCALE GENOMIC DNA]</scope>
    <source>
        <strain evidence="13">NRRL 1555(-)</strain>
    </source>
</reference>
<keyword evidence="6 10" id="KW-1133">Transmembrane helix</keyword>
<feature type="transmembrane region" description="Helical" evidence="10">
    <location>
        <begin position="85"/>
        <end position="107"/>
    </location>
</feature>
<dbReference type="OrthoDB" id="666972at2759"/>
<organism evidence="12 13">
    <name type="scientific">Phycomyces blakesleeanus (strain ATCC 8743b / DSM 1359 / FGSC 10004 / NBRC 33097 / NRRL 1555)</name>
    <dbReference type="NCBI Taxonomy" id="763407"/>
    <lineage>
        <taxon>Eukaryota</taxon>
        <taxon>Fungi</taxon>
        <taxon>Fungi incertae sedis</taxon>
        <taxon>Mucoromycota</taxon>
        <taxon>Mucoromycotina</taxon>
        <taxon>Mucoromycetes</taxon>
        <taxon>Mucorales</taxon>
        <taxon>Phycomycetaceae</taxon>
        <taxon>Phycomyces</taxon>
    </lineage>
</organism>
<keyword evidence="7" id="KW-0406">Ion transport</keyword>
<comment type="similarity">
    <text evidence="2">Belongs to the SLC41A transporter family.</text>
</comment>
<feature type="transmembrane region" description="Helical" evidence="10">
    <location>
        <begin position="336"/>
        <end position="353"/>
    </location>
</feature>